<dbReference type="EMBL" id="JAGGJR010000006">
    <property type="protein sequence ID" value="MBP1874148.1"/>
    <property type="molecule type" value="Genomic_DNA"/>
</dbReference>
<protein>
    <submittedName>
        <fullName evidence="1">Urease accessory protein</fullName>
    </submittedName>
</protein>
<accession>A0ACC5SZV7</accession>
<sequence>MNKRILIAAAALMASAAPAFAHLNPQEHGSFAAGFSHPLFGLDHILVMVAVGLWAAQIGGRALWAVPTAFVAMMAVGFALATAGIDLPFVEPAILASVVALGLLVAMAVRLDAAASAAVVGLFALFHGHAHGGELGSAGALPFAVGFMIATAALHTAGIGLGVTLGRLSGGGTLARVLGGITALAGTALIFG</sequence>
<dbReference type="Proteomes" id="UP000823773">
    <property type="component" value="Unassembled WGS sequence"/>
</dbReference>
<name>A0ACC5SZV7_ENSAD</name>
<proteinExistence type="predicted"/>
<comment type="caution">
    <text evidence="1">The sequence shown here is derived from an EMBL/GenBank/DDBJ whole genome shotgun (WGS) entry which is preliminary data.</text>
</comment>
<evidence type="ECO:0000313" key="2">
    <source>
        <dbReference type="Proteomes" id="UP000823773"/>
    </source>
</evidence>
<reference evidence="1" key="1">
    <citation type="submission" date="2021-03" db="EMBL/GenBank/DDBJ databases">
        <title>Genomic Encyclopedia of Type Strains, Phase IV (KMG-IV): sequencing the most valuable type-strain genomes for metagenomic binning, comparative biology and taxonomic classification.</title>
        <authorList>
            <person name="Goeker M."/>
        </authorList>
    </citation>
    <scope>NUCLEOTIDE SEQUENCE</scope>
    <source>
        <strain evidence="1">DSM 18131</strain>
    </source>
</reference>
<gene>
    <name evidence="1" type="ORF">J2Z19_003872</name>
</gene>
<evidence type="ECO:0000313" key="1">
    <source>
        <dbReference type="EMBL" id="MBP1874148.1"/>
    </source>
</evidence>
<keyword evidence="2" id="KW-1185">Reference proteome</keyword>
<organism evidence="1 2">
    <name type="scientific">Ensifer adhaerens</name>
    <name type="common">Sinorhizobium morelense</name>
    <dbReference type="NCBI Taxonomy" id="106592"/>
    <lineage>
        <taxon>Bacteria</taxon>
        <taxon>Pseudomonadati</taxon>
        <taxon>Pseudomonadota</taxon>
        <taxon>Alphaproteobacteria</taxon>
        <taxon>Hyphomicrobiales</taxon>
        <taxon>Rhizobiaceae</taxon>
        <taxon>Sinorhizobium/Ensifer group</taxon>
        <taxon>Ensifer</taxon>
    </lineage>
</organism>